<feature type="domain" description="Leucine-binding protein" evidence="6">
    <location>
        <begin position="35"/>
        <end position="366"/>
    </location>
</feature>
<evidence type="ECO:0000256" key="5">
    <source>
        <dbReference type="SAM" id="SignalP"/>
    </source>
</evidence>
<dbReference type="PANTHER" id="PTHR30483">
    <property type="entry name" value="LEUCINE-SPECIFIC-BINDING PROTEIN"/>
    <property type="match status" value="1"/>
</dbReference>
<keyword evidence="4" id="KW-0029">Amino-acid transport</keyword>
<dbReference type="EMBL" id="JAGISH010000003">
    <property type="protein sequence ID" value="MBP0482114.1"/>
    <property type="molecule type" value="Genomic_DNA"/>
</dbReference>
<gene>
    <name evidence="7" type="ORF">J5474_06370</name>
</gene>
<feature type="chain" id="PRO_5037785742" evidence="5">
    <location>
        <begin position="24"/>
        <end position="395"/>
    </location>
</feature>
<keyword evidence="2" id="KW-0813">Transport</keyword>
<dbReference type="InterPro" id="IPR000709">
    <property type="entry name" value="Leu_Ile_Val-bd"/>
</dbReference>
<dbReference type="Proteomes" id="UP000675940">
    <property type="component" value="Unassembled WGS sequence"/>
</dbReference>
<feature type="signal peptide" evidence="5">
    <location>
        <begin position="1"/>
        <end position="23"/>
    </location>
</feature>
<dbReference type="RefSeq" id="WP_209359981.1">
    <property type="nucleotide sequence ID" value="NZ_JAGISH010000003.1"/>
</dbReference>
<evidence type="ECO:0000256" key="3">
    <source>
        <dbReference type="ARBA" id="ARBA00022729"/>
    </source>
</evidence>
<proteinExistence type="inferred from homology"/>
<organism evidence="7 8">
    <name type="scientific">Sagittula salina</name>
    <dbReference type="NCBI Taxonomy" id="2820268"/>
    <lineage>
        <taxon>Bacteria</taxon>
        <taxon>Pseudomonadati</taxon>
        <taxon>Pseudomonadota</taxon>
        <taxon>Alphaproteobacteria</taxon>
        <taxon>Rhodobacterales</taxon>
        <taxon>Roseobacteraceae</taxon>
        <taxon>Sagittula</taxon>
    </lineage>
</organism>
<evidence type="ECO:0000259" key="6">
    <source>
        <dbReference type="Pfam" id="PF13458"/>
    </source>
</evidence>
<dbReference type="GO" id="GO:0006865">
    <property type="term" value="P:amino acid transport"/>
    <property type="evidence" value="ECO:0007669"/>
    <property type="project" value="UniProtKB-KW"/>
</dbReference>
<sequence>MNRTTRLLASTLLASGLAAPTLAQDVPASANDDVLKIGLVYTLSGPPAALGVQARDGFLLAAEKFGEIGGMKTEIIVVDDEGKPDLAAEKARELVVRDNVDFVVGPIFSNILMAIVQPVTSTGTVLISTNAGTSTLAGESCNPNFYTTSYQNDQNHEVMGAYAQRQGYGNVFLMAPNYQAGKDSLAGFKNSYTGGTAGEVFTELGQLDFSSELAQIAAFQPDAVFAFMPGGMGVNLVKQYSQAGLSDIPFLSAFTVDETTLPATQDAAVGMLGGANWAPDMDTPANKDFVDAYIGKYGSVPGTYAMQAYDAAQLINSAVAKIGGDLTDRAALHDALHSADFDSPRGDFSFGANNFPVQDFYLVEAVKREDGMYGTSIKEKIFDDYVDNYAAQCKM</sequence>
<dbReference type="Pfam" id="PF13458">
    <property type="entry name" value="Peripla_BP_6"/>
    <property type="match status" value="1"/>
</dbReference>
<keyword evidence="8" id="KW-1185">Reference proteome</keyword>
<dbReference type="SUPFAM" id="SSF53822">
    <property type="entry name" value="Periplasmic binding protein-like I"/>
    <property type="match status" value="1"/>
</dbReference>
<dbReference type="PANTHER" id="PTHR30483:SF6">
    <property type="entry name" value="PERIPLASMIC BINDING PROTEIN OF ABC TRANSPORTER FOR NATURAL AMINO ACIDS"/>
    <property type="match status" value="1"/>
</dbReference>
<dbReference type="AlphaFoldDB" id="A0A940MSD0"/>
<dbReference type="InterPro" id="IPR028082">
    <property type="entry name" value="Peripla_BP_I"/>
</dbReference>
<name>A0A940MSD0_9RHOB</name>
<comment type="caution">
    <text evidence="7">The sequence shown here is derived from an EMBL/GenBank/DDBJ whole genome shotgun (WGS) entry which is preliminary data.</text>
</comment>
<comment type="similarity">
    <text evidence="1">Belongs to the leucine-binding protein family.</text>
</comment>
<evidence type="ECO:0000313" key="7">
    <source>
        <dbReference type="EMBL" id="MBP0482114.1"/>
    </source>
</evidence>
<reference evidence="7" key="1">
    <citation type="submission" date="2021-03" db="EMBL/GenBank/DDBJ databases">
        <title>Sagittula salina sp. nov. strain M10.9X isolated from the marine waste.</title>
        <authorList>
            <person name="Satari L."/>
            <person name="Molina-Menor E."/>
            <person name="Vidal-Verdu A."/>
            <person name="Pascual J."/>
            <person name="Pereto J."/>
            <person name="Porcar M."/>
        </authorList>
    </citation>
    <scope>NUCLEOTIDE SEQUENCE</scope>
    <source>
        <strain evidence="7">M10.9X</strain>
    </source>
</reference>
<keyword evidence="3 5" id="KW-0732">Signal</keyword>
<evidence type="ECO:0000256" key="2">
    <source>
        <dbReference type="ARBA" id="ARBA00022448"/>
    </source>
</evidence>
<dbReference type="PRINTS" id="PR00337">
    <property type="entry name" value="LEUILEVALBP"/>
</dbReference>
<dbReference type="InterPro" id="IPR051010">
    <property type="entry name" value="BCAA_transport"/>
</dbReference>
<evidence type="ECO:0000313" key="8">
    <source>
        <dbReference type="Proteomes" id="UP000675940"/>
    </source>
</evidence>
<dbReference type="InterPro" id="IPR028081">
    <property type="entry name" value="Leu-bd"/>
</dbReference>
<protein>
    <submittedName>
        <fullName evidence="7">ABC transporter substrate-binding protein</fullName>
    </submittedName>
</protein>
<dbReference type="Gene3D" id="3.40.50.2300">
    <property type="match status" value="2"/>
</dbReference>
<evidence type="ECO:0000256" key="1">
    <source>
        <dbReference type="ARBA" id="ARBA00010062"/>
    </source>
</evidence>
<dbReference type="CDD" id="cd06359">
    <property type="entry name" value="PBP1_Nba-like"/>
    <property type="match status" value="1"/>
</dbReference>
<evidence type="ECO:0000256" key="4">
    <source>
        <dbReference type="ARBA" id="ARBA00022970"/>
    </source>
</evidence>
<accession>A0A940MSD0</accession>